<gene>
    <name evidence="1" type="ORF">FWK35_00027789</name>
</gene>
<protein>
    <submittedName>
        <fullName evidence="1">C2H2-type domain-containing protein</fullName>
    </submittedName>
</protein>
<dbReference type="Proteomes" id="UP000478052">
    <property type="component" value="Unassembled WGS sequence"/>
</dbReference>
<feature type="non-terminal residue" evidence="1">
    <location>
        <position position="1071"/>
    </location>
</feature>
<evidence type="ECO:0000313" key="1">
    <source>
        <dbReference type="EMBL" id="KAF0718179.1"/>
    </source>
</evidence>
<name>A0A6G0W111_APHCR</name>
<accession>A0A6G0W111</accession>
<evidence type="ECO:0000313" key="2">
    <source>
        <dbReference type="Proteomes" id="UP000478052"/>
    </source>
</evidence>
<comment type="caution">
    <text evidence="1">The sequence shown here is derived from an EMBL/GenBank/DDBJ whole genome shotgun (WGS) entry which is preliminary data.</text>
</comment>
<keyword evidence="2" id="KW-1185">Reference proteome</keyword>
<proteinExistence type="predicted"/>
<dbReference type="EMBL" id="VUJU01009708">
    <property type="protein sequence ID" value="KAF0718179.1"/>
    <property type="molecule type" value="Genomic_DNA"/>
</dbReference>
<dbReference type="AlphaFoldDB" id="A0A6G0W111"/>
<reference evidence="1 2" key="1">
    <citation type="submission" date="2019-08" db="EMBL/GenBank/DDBJ databases">
        <title>Whole genome of Aphis craccivora.</title>
        <authorList>
            <person name="Voronova N.V."/>
            <person name="Shulinski R.S."/>
            <person name="Bandarenka Y.V."/>
            <person name="Zhorov D.G."/>
            <person name="Warner D."/>
        </authorList>
    </citation>
    <scope>NUCLEOTIDE SEQUENCE [LARGE SCALE GENOMIC DNA]</scope>
    <source>
        <strain evidence="1">180601</strain>
        <tissue evidence="1">Whole Body</tissue>
    </source>
</reference>
<dbReference type="OrthoDB" id="6586540at2759"/>
<sequence length="1071" mass="124635">MTNFIQGSLWKEKIAFYHDKIVVPFFMYIDDFEINNPLGSKSMKHAISAVYYSFPLNEQSSKLNNIFLAALLKSQDLKSFGNDLCFKQLIEEFNSLEKNGILIHTPDGPKEVHFILGLVIGDNLGLNSVCDFGKSFAANYFCRFCKAHKTLTHTLSQEDATLIRNIENYEQDVEINDFSQTGVSQNSILNNINYFHVTTNFCVDNFRKQHFNYGELEQKNLSPPIEKHHLSKFHLKMSARQMMSFVHFFPLMIGDLIPDDDEVWLFFLNFLEIIEILLSHELTQKSSIPRLRFLINKHNSDYILYFKDNLKPKHHILTHYPSIILKSGPPRHFWCFRYEAKHKELKMYARAITSRKNICLTLAKKYTFKFAHFLLNKQNNKEFIVFDKHIINSDLEFLSNNVSISSTNIISFSKIDFKGTIYKVGSYVTCFKHNLCLYKILEIVMIKNSAISFIVDQIQLDSYSSHMRAYEVSKTQNIILKTLIIKVNRSELYLFIAEAVDEGITLGYENLDTDNVELTELQKVNSGIPVDYEPCSSQMVFNNQPNMTRVNGSSDSSAYNNMSNEQFALSEVEKDKIKSLLDRWNMKYLFQTCIIECIDIEALQYITTEQIFDLLKHYPMGIRIKFAYYINEWQKSKYCNNSSESPIHIYSSSSLPVPVPVPSGQQFSLDEILIKTTQGALITNYYKCNNCLNESCRNLLVDLIIASLLEKNHPMTVALANNIADSIVRTFTTEIKEIYFTKDGAKKCPKGKLYSKYFNKLRSFKSQGFAVSSPLSKVKNNNEKEMLTRVFEEPDIEIVTEDDAVTLLASLKHEELSWPEIETIWKKTTGYRLKKIKTNFSLVEIHNTWPQYTQPLGYKLVDIDFKRLYMNASDMFTIYEKSLIKLVQILDDRIKDPSCRKMLEEMKKNVNISERNEWIPKILLFCTFFTLFFVLTTKKTYVDSNGKRCLQKFSIKDSQNSLVMVANTSVELEETMKARKQKNIPIQPCMLLVGTITNPSEIIIYFDEIKYKFFSIVKAIDLCFKIYHVFNIEYPIESLNVWLFIQHYFYNIKSKFDKSCPLINQIISELK</sequence>
<organism evidence="1 2">
    <name type="scientific">Aphis craccivora</name>
    <name type="common">Cowpea aphid</name>
    <dbReference type="NCBI Taxonomy" id="307492"/>
    <lineage>
        <taxon>Eukaryota</taxon>
        <taxon>Metazoa</taxon>
        <taxon>Ecdysozoa</taxon>
        <taxon>Arthropoda</taxon>
        <taxon>Hexapoda</taxon>
        <taxon>Insecta</taxon>
        <taxon>Pterygota</taxon>
        <taxon>Neoptera</taxon>
        <taxon>Paraneoptera</taxon>
        <taxon>Hemiptera</taxon>
        <taxon>Sternorrhyncha</taxon>
        <taxon>Aphidomorpha</taxon>
        <taxon>Aphidoidea</taxon>
        <taxon>Aphididae</taxon>
        <taxon>Aphidini</taxon>
        <taxon>Aphis</taxon>
        <taxon>Aphis</taxon>
    </lineage>
</organism>